<dbReference type="Gene3D" id="1.20.58.60">
    <property type="match status" value="1"/>
</dbReference>
<evidence type="ECO:0000256" key="2">
    <source>
        <dbReference type="ARBA" id="ARBA00022553"/>
    </source>
</evidence>
<dbReference type="PANTHER" id="PTHR14514:SF2">
    <property type="entry name" value="A-KINASE ANCHOR PROTEIN 6"/>
    <property type="match status" value="1"/>
</dbReference>
<gene>
    <name evidence="7" type="primary">CEP68</name>
</gene>
<evidence type="ECO:0000256" key="1">
    <source>
        <dbReference type="ARBA" id="ARBA00004308"/>
    </source>
</evidence>
<dbReference type="InParanoid" id="A0A6P8QI29"/>
<protein>
    <submittedName>
        <fullName evidence="7">Centrosomal protein of 68 kDa isoform X1</fullName>
    </submittedName>
</protein>
<feature type="compositionally biased region" description="Basic and acidic residues" evidence="5">
    <location>
        <begin position="49"/>
        <end position="58"/>
    </location>
</feature>
<sequence>MASEVEKFISAALLNEKSYGRWNYKELATDCPELVNSVRRHIEAEGAKPSYRRREDVQGVRGSGTWQKLTDGSVKRPQHNREVPLIPLPRLPKVKANYLERKPLADMTECSTDEWGRAGGQQLGEQLGSTTACEYSSLSIRHSVDDVDYSRMRASFPPYISSLKSLDNKIMQGSDMLMPRLSRCSVSMPPPQKCLSEQERERSRSLSIARCMTPSDMLSSPYPCSQYNSTGDSISFAHRLPQYRLGDDVETSYSRKKSPFQSDYWACVLPDFSPPSPDRQSPSWNPNKEYQDLLDYTYPLNPRRLKSTKTIRNTEVDPFVHDSGIDLDSLSVSPESTVKSVGTSCLDKIPAVSSKGLNMKYMSPPQNFSTPLCKKPGFSGSAIDDQHACTGKVPLGEYSSLLGKTDLSTDLPNTLSLAECPMLSSSQSSSVDEGRWCSTGDSFSVQSLKKQSCSLLPTTQVLPLKKIWDSDDEYLSLPESLKELESLAGQLKNISSTAENSGNDNAEDHRSCCLGSKSHLSFEYVEDHKGKQVHRMSKHDTGDAIDYCVLDYQIHMGGIKMDLEQGDAGSSLEKLSSIRDMLNGVSYSDSMEFHEQHLCNRRDQQNESLVQCIKVFCHNLEDMITWLYKAAEVTNNWIQPKPEIESIKSSLDLYLKFKKDITKHHALTTSVLESGKTLLQCMSSNVPVLKDALGMISKQPEELERHADRLYASVIAAMDSITDDSLGVTSEAQQSHGKGFEYSLMRPLADMKHVNTNLKV</sequence>
<dbReference type="FunCoup" id="A0A6P8QI29">
    <property type="interactions" value="1482"/>
</dbReference>
<dbReference type="PANTHER" id="PTHR14514">
    <property type="entry name" value="PKA ANCHORING PROTEIN"/>
    <property type="match status" value="1"/>
</dbReference>
<evidence type="ECO:0000256" key="4">
    <source>
        <dbReference type="ARBA" id="ARBA00023136"/>
    </source>
</evidence>
<keyword evidence="6" id="KW-1185">Reference proteome</keyword>
<dbReference type="RefSeq" id="XP_033795530.1">
    <property type="nucleotide sequence ID" value="XM_033939639.1"/>
</dbReference>
<accession>A0A6P8QI29</accession>
<name>A0A6P8QI29_GEOSA</name>
<organism evidence="6 7">
    <name type="scientific">Geotrypetes seraphini</name>
    <name type="common">Gaboon caecilian</name>
    <name type="synonym">Caecilia seraphini</name>
    <dbReference type="NCBI Taxonomy" id="260995"/>
    <lineage>
        <taxon>Eukaryota</taxon>
        <taxon>Metazoa</taxon>
        <taxon>Chordata</taxon>
        <taxon>Craniata</taxon>
        <taxon>Vertebrata</taxon>
        <taxon>Euteleostomi</taxon>
        <taxon>Amphibia</taxon>
        <taxon>Gymnophiona</taxon>
        <taxon>Geotrypetes</taxon>
    </lineage>
</organism>
<feature type="region of interest" description="Disordered" evidence="5">
    <location>
        <begin position="49"/>
        <end position="77"/>
    </location>
</feature>
<dbReference type="OrthoDB" id="9448174at2759"/>
<dbReference type="GeneID" id="117358111"/>
<dbReference type="Proteomes" id="UP000515159">
    <property type="component" value="Chromosome 3"/>
</dbReference>
<proteinExistence type="predicted"/>
<dbReference type="AlphaFoldDB" id="A0A6P8QI29"/>
<keyword evidence="4" id="KW-0472">Membrane</keyword>
<evidence type="ECO:0000313" key="6">
    <source>
        <dbReference type="Proteomes" id="UP000515159"/>
    </source>
</evidence>
<keyword evidence="2" id="KW-0597">Phosphoprotein</keyword>
<reference evidence="7" key="1">
    <citation type="submission" date="2025-08" db="UniProtKB">
        <authorList>
            <consortium name="RefSeq"/>
        </authorList>
    </citation>
    <scope>IDENTIFICATION</scope>
</reference>
<comment type="subcellular location">
    <subcellularLocation>
        <location evidence="1">Endomembrane system</location>
    </subcellularLocation>
</comment>
<evidence type="ECO:0000256" key="5">
    <source>
        <dbReference type="SAM" id="MobiDB-lite"/>
    </source>
</evidence>
<evidence type="ECO:0000256" key="3">
    <source>
        <dbReference type="ARBA" id="ARBA00022737"/>
    </source>
</evidence>
<dbReference type="CTD" id="23177"/>
<dbReference type="SUPFAM" id="SSF46966">
    <property type="entry name" value="Spectrin repeat"/>
    <property type="match status" value="1"/>
</dbReference>
<dbReference type="KEGG" id="gsh:117358111"/>
<evidence type="ECO:0000313" key="7">
    <source>
        <dbReference type="RefSeq" id="XP_033795530.1"/>
    </source>
</evidence>
<keyword evidence="3" id="KW-0677">Repeat</keyword>